<feature type="transmembrane region" description="Helical" evidence="1">
    <location>
        <begin position="99"/>
        <end position="118"/>
    </location>
</feature>
<reference evidence="3 4" key="1">
    <citation type="submission" date="2020-08" db="EMBL/GenBank/DDBJ databases">
        <title>Edaphobacter telluris sp. nov. and Acidobacterium dinghuensis sp. nov., two acidobacteria isolated from forest soil.</title>
        <authorList>
            <person name="Fu J."/>
            <person name="Qiu L."/>
        </authorList>
    </citation>
    <scope>NUCLEOTIDE SEQUENCE [LARGE SCALE GENOMIC DNA]</scope>
    <source>
        <strain evidence="3">4Y35</strain>
    </source>
</reference>
<accession>A0A7G8BPB4</accession>
<dbReference type="EMBL" id="CP060394">
    <property type="protein sequence ID" value="QNI34384.1"/>
    <property type="molecule type" value="Genomic_DNA"/>
</dbReference>
<evidence type="ECO:0000259" key="2">
    <source>
        <dbReference type="Pfam" id="PF04173"/>
    </source>
</evidence>
<name>A0A7G8BPB4_9BACT</name>
<organism evidence="3 4">
    <name type="scientific">Alloacidobacterium dinghuense</name>
    <dbReference type="NCBI Taxonomy" id="2763107"/>
    <lineage>
        <taxon>Bacteria</taxon>
        <taxon>Pseudomonadati</taxon>
        <taxon>Acidobacteriota</taxon>
        <taxon>Terriglobia</taxon>
        <taxon>Terriglobales</taxon>
        <taxon>Acidobacteriaceae</taxon>
        <taxon>Alloacidobacterium</taxon>
    </lineage>
</organism>
<feature type="transmembrane region" description="Helical" evidence="1">
    <location>
        <begin position="16"/>
        <end position="34"/>
    </location>
</feature>
<keyword evidence="4" id="KW-1185">Reference proteome</keyword>
<keyword evidence="1" id="KW-0812">Transmembrane</keyword>
<keyword evidence="1" id="KW-0472">Membrane</keyword>
<evidence type="ECO:0000256" key="1">
    <source>
        <dbReference type="SAM" id="Phobius"/>
    </source>
</evidence>
<feature type="transmembrane region" description="Helical" evidence="1">
    <location>
        <begin position="124"/>
        <end position="143"/>
    </location>
</feature>
<sequence>MERHETSRRPRVQSDLAPFLVRISLGAGFLSAVADRFGVWGPAGTPSVSWGNYQNFVAYTAKLNPWSPAVMVPALAGIVTFAEAILGVLLILGLMTRMAALFSGMLTLIFALAMTAVLGIHAPLIYGVFVYSAASLFLAAITAPDKWTLDALIAKRGSHG</sequence>
<keyword evidence="1" id="KW-1133">Transmembrane helix</keyword>
<protein>
    <submittedName>
        <fullName evidence="3">DoxX family membrane protein</fullName>
    </submittedName>
</protein>
<feature type="domain" description="TQO small subunit DoxD" evidence="2">
    <location>
        <begin position="78"/>
        <end position="156"/>
    </location>
</feature>
<feature type="transmembrane region" description="Helical" evidence="1">
    <location>
        <begin position="70"/>
        <end position="92"/>
    </location>
</feature>
<dbReference type="InterPro" id="IPR007301">
    <property type="entry name" value="DoxD"/>
</dbReference>
<dbReference type="KEGG" id="adin:H7849_11100"/>
<dbReference type="Proteomes" id="UP000515312">
    <property type="component" value="Chromosome"/>
</dbReference>
<evidence type="ECO:0000313" key="3">
    <source>
        <dbReference type="EMBL" id="QNI34384.1"/>
    </source>
</evidence>
<dbReference type="Pfam" id="PF04173">
    <property type="entry name" value="DoxD"/>
    <property type="match status" value="1"/>
</dbReference>
<dbReference type="RefSeq" id="WP_186746517.1">
    <property type="nucleotide sequence ID" value="NZ_CP060394.1"/>
</dbReference>
<gene>
    <name evidence="3" type="ORF">H7849_11100</name>
</gene>
<evidence type="ECO:0000313" key="4">
    <source>
        <dbReference type="Proteomes" id="UP000515312"/>
    </source>
</evidence>
<proteinExistence type="predicted"/>
<dbReference type="AlphaFoldDB" id="A0A7G8BPB4"/>